<gene>
    <name evidence="3" type="ORF">CAEBREN_19015</name>
</gene>
<dbReference type="Proteomes" id="UP000008068">
    <property type="component" value="Unassembled WGS sequence"/>
</dbReference>
<dbReference type="PANTHER" id="PTHR31424">
    <property type="entry name" value="PROTEIN CBG23806"/>
    <property type="match status" value="1"/>
</dbReference>
<dbReference type="HOGENOM" id="CLU_015719_0_0_1"/>
<evidence type="ECO:0000313" key="4">
    <source>
        <dbReference type="Proteomes" id="UP000008068"/>
    </source>
</evidence>
<protein>
    <submittedName>
        <fullName evidence="3">Uncharacterized protein</fullName>
    </submittedName>
</protein>
<reference evidence="4" key="1">
    <citation type="submission" date="2011-07" db="EMBL/GenBank/DDBJ databases">
        <authorList>
            <consortium name="Caenorhabditis brenneri Sequencing and Analysis Consortium"/>
            <person name="Wilson R.K."/>
        </authorList>
    </citation>
    <scope>NUCLEOTIDE SEQUENCE [LARGE SCALE GENOMIC DNA]</scope>
    <source>
        <strain evidence="4">PB2801</strain>
    </source>
</reference>
<sequence>MKYKKSKKSFVSNAQRARNAMKTKRDGENNSTQVSDNEMEEDSEEGGGSLSRKRVMVEEDEVDDDDGVFKKSRQTFSQNFDDFHDPIGFSSDIQDFRDNRDVIQKPESLETVELIKEERDRLRMELEVFSEEFHSNREKIIVASNRLEEVENQRIIIIRRISINKDDPESLSNHRLFPIQYSSLKNNSSKKIRFKETLKNIQYVSQETDVNSYIIDFLKFLEKEPDQNFRNKLTLLESCILKNKANLSRHQMDIIKKYTIKFLGHDYLPQIKSVCSLAQEKSMIELFEVKQIPRNDSTMTTVVYCVDVKNLLKWRLEKLSSSNQLIFDSYSGEEIVIAIGGDCGGGSTKINMIIGNVRQPNSITHISTLAVFDDSDDHENIRKYLQPLLNQLNALESIEYSENGKDVSRKIHQKFVADFKLVGESLGHRKQSSKDFCTYCEETNPRGDQQKTLKDLDLTKRAVLRSMDSYKKHAMTGEKSVIIGSKPLFEKIALFDYLIPMLHCLTGVFVKYIYWNLWKCCVEEDNCTRFQIFPSREKTEKSADDDLSLLKQKFQQEKNKKLKEKLKKELEKCMDERQELDVILDGLPGGKLQQMEKGWERRGATKRAYFQMYTGNHVEKILSDEVVETTFALFSTPLDSTLANLKTAMLQLAKIMSLSRNVLLDDVQLRELEKARNELAASLKLVAPEESITQKLHTLLFHMVDMAKDQKTLGVLSEQGIECTHSYFNKLERRFSTFNSKPDRYWYIIRELLCTNMINDLEV</sequence>
<dbReference type="InParanoid" id="G0MY43"/>
<keyword evidence="4" id="KW-1185">Reference proteome</keyword>
<keyword evidence="1" id="KW-0175">Coiled coil</keyword>
<evidence type="ECO:0000256" key="1">
    <source>
        <dbReference type="SAM" id="Coils"/>
    </source>
</evidence>
<evidence type="ECO:0000256" key="2">
    <source>
        <dbReference type="SAM" id="MobiDB-lite"/>
    </source>
</evidence>
<dbReference type="InterPro" id="IPR009689">
    <property type="entry name" value="DUF1280"/>
</dbReference>
<organism evidence="4">
    <name type="scientific">Caenorhabditis brenneri</name>
    <name type="common">Nematode worm</name>
    <dbReference type="NCBI Taxonomy" id="135651"/>
    <lineage>
        <taxon>Eukaryota</taxon>
        <taxon>Metazoa</taxon>
        <taxon>Ecdysozoa</taxon>
        <taxon>Nematoda</taxon>
        <taxon>Chromadorea</taxon>
        <taxon>Rhabditida</taxon>
        <taxon>Rhabditina</taxon>
        <taxon>Rhabditomorpha</taxon>
        <taxon>Rhabditoidea</taxon>
        <taxon>Rhabditidae</taxon>
        <taxon>Peloderinae</taxon>
        <taxon>Caenorhabditis</taxon>
    </lineage>
</organism>
<evidence type="ECO:0000313" key="3">
    <source>
        <dbReference type="EMBL" id="EGT47068.1"/>
    </source>
</evidence>
<feature type="region of interest" description="Disordered" evidence="2">
    <location>
        <begin position="1"/>
        <end position="66"/>
    </location>
</feature>
<dbReference type="OrthoDB" id="10688069at2759"/>
<dbReference type="EMBL" id="GL379819">
    <property type="protein sequence ID" value="EGT47068.1"/>
    <property type="molecule type" value="Genomic_DNA"/>
</dbReference>
<dbReference type="AlphaFoldDB" id="G0MY43"/>
<accession>G0MY43</accession>
<dbReference type="Pfam" id="PF06918">
    <property type="entry name" value="DUF1280"/>
    <property type="match status" value="1"/>
</dbReference>
<proteinExistence type="predicted"/>
<name>G0MY43_CAEBE</name>
<dbReference type="PANTHER" id="PTHR31424:SF3">
    <property type="entry name" value="RING-TYPE DOMAIN-CONTAINING PROTEIN"/>
    <property type="match status" value="1"/>
</dbReference>
<feature type="coiled-coil region" evidence="1">
    <location>
        <begin position="552"/>
        <end position="583"/>
    </location>
</feature>
<dbReference type="eggNOG" id="ENOG502QRBM">
    <property type="taxonomic scope" value="Eukaryota"/>
</dbReference>